<accession>A0A6A5Z3Q4</accession>
<feature type="compositionally biased region" description="Basic and acidic residues" evidence="1">
    <location>
        <begin position="424"/>
        <end position="441"/>
    </location>
</feature>
<feature type="compositionally biased region" description="Basic and acidic residues" evidence="1">
    <location>
        <begin position="643"/>
        <end position="660"/>
    </location>
</feature>
<feature type="compositionally biased region" description="Low complexity" evidence="1">
    <location>
        <begin position="661"/>
        <end position="673"/>
    </location>
</feature>
<feature type="compositionally biased region" description="Polar residues" evidence="1">
    <location>
        <begin position="78"/>
        <end position="96"/>
    </location>
</feature>
<feature type="region of interest" description="Disordered" evidence="1">
    <location>
        <begin position="522"/>
        <end position="679"/>
    </location>
</feature>
<proteinExistence type="predicted"/>
<feature type="compositionally biased region" description="Acidic residues" evidence="1">
    <location>
        <begin position="866"/>
        <end position="875"/>
    </location>
</feature>
<feature type="region of interest" description="Disordered" evidence="1">
    <location>
        <begin position="700"/>
        <end position="818"/>
    </location>
</feature>
<feature type="compositionally biased region" description="Pro residues" evidence="1">
    <location>
        <begin position="782"/>
        <end position="797"/>
    </location>
</feature>
<feature type="compositionally biased region" description="Basic and acidic residues" evidence="1">
    <location>
        <begin position="322"/>
        <end position="334"/>
    </location>
</feature>
<feature type="region of interest" description="Disordered" evidence="1">
    <location>
        <begin position="903"/>
        <end position="1561"/>
    </location>
</feature>
<organism evidence="2 3">
    <name type="scientific">Lophiotrema nucula</name>
    <dbReference type="NCBI Taxonomy" id="690887"/>
    <lineage>
        <taxon>Eukaryota</taxon>
        <taxon>Fungi</taxon>
        <taxon>Dikarya</taxon>
        <taxon>Ascomycota</taxon>
        <taxon>Pezizomycotina</taxon>
        <taxon>Dothideomycetes</taxon>
        <taxon>Pleosporomycetidae</taxon>
        <taxon>Pleosporales</taxon>
        <taxon>Lophiotremataceae</taxon>
        <taxon>Lophiotrema</taxon>
    </lineage>
</organism>
<name>A0A6A5Z3Q4_9PLEO</name>
<feature type="compositionally biased region" description="Polar residues" evidence="1">
    <location>
        <begin position="945"/>
        <end position="957"/>
    </location>
</feature>
<evidence type="ECO:0000313" key="2">
    <source>
        <dbReference type="EMBL" id="KAF2114042.1"/>
    </source>
</evidence>
<feature type="compositionally biased region" description="Polar residues" evidence="1">
    <location>
        <begin position="341"/>
        <end position="351"/>
    </location>
</feature>
<dbReference type="Proteomes" id="UP000799770">
    <property type="component" value="Unassembled WGS sequence"/>
</dbReference>
<feature type="compositionally biased region" description="Polar residues" evidence="1">
    <location>
        <begin position="1526"/>
        <end position="1541"/>
    </location>
</feature>
<feature type="compositionally biased region" description="Pro residues" evidence="1">
    <location>
        <begin position="1202"/>
        <end position="1212"/>
    </location>
</feature>
<feature type="region of interest" description="Disordered" evidence="1">
    <location>
        <begin position="48"/>
        <end position="510"/>
    </location>
</feature>
<feature type="compositionally biased region" description="Low complexity" evidence="1">
    <location>
        <begin position="1278"/>
        <end position="1291"/>
    </location>
</feature>
<feature type="region of interest" description="Disordered" evidence="1">
    <location>
        <begin position="843"/>
        <end position="880"/>
    </location>
</feature>
<feature type="compositionally biased region" description="Polar residues" evidence="1">
    <location>
        <begin position="245"/>
        <end position="254"/>
    </location>
</feature>
<feature type="compositionally biased region" description="Basic and acidic residues" evidence="1">
    <location>
        <begin position="911"/>
        <end position="921"/>
    </location>
</feature>
<reference evidence="2" key="1">
    <citation type="journal article" date="2020" name="Stud. Mycol.">
        <title>101 Dothideomycetes genomes: a test case for predicting lifestyles and emergence of pathogens.</title>
        <authorList>
            <person name="Haridas S."/>
            <person name="Albert R."/>
            <person name="Binder M."/>
            <person name="Bloem J."/>
            <person name="Labutti K."/>
            <person name="Salamov A."/>
            <person name="Andreopoulos B."/>
            <person name="Baker S."/>
            <person name="Barry K."/>
            <person name="Bills G."/>
            <person name="Bluhm B."/>
            <person name="Cannon C."/>
            <person name="Castanera R."/>
            <person name="Culley D."/>
            <person name="Daum C."/>
            <person name="Ezra D."/>
            <person name="Gonzalez J."/>
            <person name="Henrissat B."/>
            <person name="Kuo A."/>
            <person name="Liang C."/>
            <person name="Lipzen A."/>
            <person name="Lutzoni F."/>
            <person name="Magnuson J."/>
            <person name="Mondo S."/>
            <person name="Nolan M."/>
            <person name="Ohm R."/>
            <person name="Pangilinan J."/>
            <person name="Park H.-J."/>
            <person name="Ramirez L."/>
            <person name="Alfaro M."/>
            <person name="Sun H."/>
            <person name="Tritt A."/>
            <person name="Yoshinaga Y."/>
            <person name="Zwiers L.-H."/>
            <person name="Turgeon B."/>
            <person name="Goodwin S."/>
            <person name="Spatafora J."/>
            <person name="Crous P."/>
            <person name="Grigoriev I."/>
        </authorList>
    </citation>
    <scope>NUCLEOTIDE SEQUENCE</scope>
    <source>
        <strain evidence="2">CBS 627.86</strain>
    </source>
</reference>
<dbReference type="EMBL" id="ML977326">
    <property type="protein sequence ID" value="KAF2114042.1"/>
    <property type="molecule type" value="Genomic_DNA"/>
</dbReference>
<feature type="compositionally biased region" description="Acidic residues" evidence="1">
    <location>
        <begin position="1346"/>
        <end position="1359"/>
    </location>
</feature>
<feature type="compositionally biased region" description="Low complexity" evidence="1">
    <location>
        <begin position="959"/>
        <end position="981"/>
    </location>
</feature>
<feature type="compositionally biased region" description="Low complexity" evidence="1">
    <location>
        <begin position="533"/>
        <end position="547"/>
    </location>
</feature>
<feature type="compositionally biased region" description="Low complexity" evidence="1">
    <location>
        <begin position="1135"/>
        <end position="1149"/>
    </location>
</feature>
<feature type="compositionally biased region" description="Polar residues" evidence="1">
    <location>
        <begin position="1429"/>
        <end position="1446"/>
    </location>
</feature>
<feature type="compositionally biased region" description="Polar residues" evidence="1">
    <location>
        <begin position="176"/>
        <end position="190"/>
    </location>
</feature>
<evidence type="ECO:0000313" key="3">
    <source>
        <dbReference type="Proteomes" id="UP000799770"/>
    </source>
</evidence>
<dbReference type="OrthoDB" id="5423926at2759"/>
<feature type="compositionally biased region" description="Acidic residues" evidence="1">
    <location>
        <begin position="803"/>
        <end position="812"/>
    </location>
</feature>
<sequence length="1574" mass="168215">MFHRRRATSNPASKAPPSSAALLAAGKVFPQNREPNVPLSSAAAAAALRTHTTSPTPVGDTVTKRMVRRGSVSSGGSNSAQQPGLLRRSSSGSMTERSFREHDAPPVPTVPKDPPSVGVVHRRASSLEPQYRVGSPVGRGGGRGVSLDRGGYAQNPGRGQGQGMRVNTLAQVPEAEQQQDGSPRNVNFSRPMSPQAQTPSPPSKAPASARGGHGGWFTGPVVNSEATFRGGKTRPKTSDGVSAYQLHNAQQAVQNAADKPVSKRSPAHGVEGTRLATGSMRAKPSGTSVQSFQPPVRRSTPQPVDPKSPYAVFDPSTRTFVHKQEAMQRFRALDDADEEGPSTQHYVQQHAQPSPRQPRVQQRQPSPVRFIPVAPRSPTPPPQREESPVRYERQASPVEMPAEEERTSTEPVTRTHGSAMLARRNSEDYAEADLHAPRELEAPSAVKTTRTGHLHEEQPDSPLSPKAAPNQDGPYPRIASTPPPAQSTTQTFAGKGRGSDRNSSLSPPRNAHFAAVAVEFPNGVMHQPPPRSVSPAKSALKASPSVSRRNSSPLAGQGRTSVRGAPSEASDTVSDDGFRKKKRQVRVSFEEEPVIAGSSAYPEVQSPTSPTGLGASRWSPAKEEQKLDDVMKPMPVLPSFGSIRDRNRRQDERDVPEKVTETVSSSLSTSVGSIGEPMEVSSDHVVGGILAQDFASKSILKPSSNEPLPPEVTTVEGSGYASDSDQSDIPQEESIRAIDQSNEIRKETQPSIPKLEPKTLTTPHESKPEAPEVPIIAIQPASPSPTEKPAPRFPRPFVPGGWDYDEESDQEVNEVAKQPVEVEPAPSAINTAPAVSTIPQIAPLTSANLPQDDSSSDDNSSIYSDAYEEITDDEAGGFGSIDAMVESPAISAAPSGLMFSKHADAAPVEASKSKLRQEHVPEASASEASQTSQDWDAAQQHWKGLSSSRQQNPVEQRTTVHAVTTEAPTAPVTKPTTKPAKSQQPKLAAERKARVAVAPTDPEPIPTKSPRRNGEARQLQQSAPQPPSQPRKSAMKKPATAVHPPAAPPQMRKTMRADGSRPGPTTQVAPETHMRQSMRGSPPTGASRGPAGLAASRHSMPPADTRPQKGALQKKHIPAMAVPQPRPQSDSGPLTKKPAATKPVAPAPTYDDDSDASASSFRRERPRSTSRGDTGHYTMRSSMRGGPAPTMRTAPAARPMSPLQPPSSPPPTLRKSLRPSSPTPERTTAAPAGGKSSRFSIRSLSPAGRFRGSKFTPDDAPPLPPVIAPKQKTPMFGKAPKAKAPVAPAPKSRFKSRFAADSDDSDDERPARFQSRFADSDDEDEDFELPQGLTPVRGIPRKPGEEDGDSTDLEEEASDGESPAKLAAKDVEKGGKSLTNGNATGQGGSLAAGSLRDSKHAPLPTFEVEGAKKSKKRGFFGLGKKKESTPASTETALEAQRTTSNDIPLPPQHTDRTQRPLSAIDEDKAMEPSSPGRRTPKLQRRSTPEWGRSTSDSWPLPQPPMIGEEQARPQSSDGIIPRRTSLRPTLQKRNSAMSESRTAIDPKTGKEVVIGKSGKKKKFQGLRRVFGLDD</sequence>
<feature type="compositionally biased region" description="Low complexity" evidence="1">
    <location>
        <begin position="352"/>
        <end position="369"/>
    </location>
</feature>
<protein>
    <submittedName>
        <fullName evidence="2">Uncharacterized protein</fullName>
    </submittedName>
</protein>
<keyword evidence="3" id="KW-1185">Reference proteome</keyword>
<feature type="compositionally biased region" description="Low complexity" evidence="1">
    <location>
        <begin position="1187"/>
        <end position="1201"/>
    </location>
</feature>
<feature type="compositionally biased region" description="Polar residues" evidence="1">
    <location>
        <begin position="548"/>
        <end position="560"/>
    </location>
</feature>
<gene>
    <name evidence="2" type="ORF">BDV96DRAFT_107488</name>
</gene>
<evidence type="ECO:0000256" key="1">
    <source>
        <dbReference type="SAM" id="MobiDB-lite"/>
    </source>
</evidence>
<feature type="compositionally biased region" description="Pro residues" evidence="1">
    <location>
        <begin position="105"/>
        <end position="114"/>
    </location>
</feature>
<feature type="compositionally biased region" description="Basic and acidic residues" evidence="1">
    <location>
        <begin position="383"/>
        <end position="393"/>
    </location>
</feature>
<feature type="compositionally biased region" description="Basic and acidic residues" evidence="1">
    <location>
        <begin position="620"/>
        <end position="631"/>
    </location>
</feature>